<dbReference type="AlphaFoldDB" id="A0A2T3NS50"/>
<dbReference type="Gene3D" id="3.30.2140.20">
    <property type="match status" value="1"/>
</dbReference>
<dbReference type="Proteomes" id="UP000240481">
    <property type="component" value="Unassembled WGS sequence"/>
</dbReference>
<dbReference type="EMBL" id="PYLZ01000022">
    <property type="protein sequence ID" value="PSW19069.1"/>
    <property type="molecule type" value="Genomic_DNA"/>
</dbReference>
<evidence type="ECO:0008006" key="3">
    <source>
        <dbReference type="Google" id="ProtNLM"/>
    </source>
</evidence>
<dbReference type="RefSeq" id="WP_107303168.1">
    <property type="nucleotide sequence ID" value="NZ_AP024852.1"/>
</dbReference>
<dbReference type="SUPFAM" id="SSF54001">
    <property type="entry name" value="Cysteine proteinases"/>
    <property type="match status" value="1"/>
</dbReference>
<evidence type="ECO:0000313" key="1">
    <source>
        <dbReference type="EMBL" id="PSW19069.1"/>
    </source>
</evidence>
<name>A0A2T3NS50_9GAMM</name>
<gene>
    <name evidence="1" type="ORF">C9I94_24165</name>
</gene>
<dbReference type="STRING" id="680026.AB733_24095"/>
<dbReference type="InterPro" id="IPR053710">
    <property type="entry name" value="Arylamine_NAT_domain_sf"/>
</dbReference>
<proteinExistence type="predicted"/>
<dbReference type="InterPro" id="IPR038765">
    <property type="entry name" value="Papain-like_cys_pep_sf"/>
</dbReference>
<keyword evidence="2" id="KW-1185">Reference proteome</keyword>
<sequence length="232" mass="26493">MTVQLAQKILLDKFKQEPFHNLYLLNNVQPSTTAYGGTCSDKTLSYLEAAKVAGFDAHLHSARIGGQDIHRLVRLEIGNQRYFADIGNGWPSIQLFPAATPIVYECYGMRYRTEIENGVITIYHLKRGVEKQQMEIDIAAKPEAEIRQGIANRFSTNITYPFSNQLRFSMIVGQRFLFIRGTQLEIYSSSGYEEVPNISISDLQNVVMEYFGYDIKLLESHVGYRKHARTKV</sequence>
<organism evidence="1 2">
    <name type="scientific">Photobacterium swingsii</name>
    <dbReference type="NCBI Taxonomy" id="680026"/>
    <lineage>
        <taxon>Bacteria</taxon>
        <taxon>Pseudomonadati</taxon>
        <taxon>Pseudomonadota</taxon>
        <taxon>Gammaproteobacteria</taxon>
        <taxon>Vibrionales</taxon>
        <taxon>Vibrionaceae</taxon>
        <taxon>Photobacterium</taxon>
    </lineage>
</organism>
<evidence type="ECO:0000313" key="2">
    <source>
        <dbReference type="Proteomes" id="UP000240481"/>
    </source>
</evidence>
<accession>A0A2T3NS50</accession>
<dbReference type="OrthoDB" id="9804872at2"/>
<reference evidence="1 2" key="1">
    <citation type="submission" date="2018-01" db="EMBL/GenBank/DDBJ databases">
        <title>Whole genome sequencing of Histamine producing bacteria.</title>
        <authorList>
            <person name="Butler K."/>
        </authorList>
    </citation>
    <scope>NUCLEOTIDE SEQUENCE [LARGE SCALE GENOMIC DNA]</scope>
    <source>
        <strain evidence="1 2">DSM 24669</strain>
    </source>
</reference>
<protein>
    <recommendedName>
        <fullName evidence="3">Arylamine N-acetyltransferase</fullName>
    </recommendedName>
</protein>
<comment type="caution">
    <text evidence="1">The sequence shown here is derived from an EMBL/GenBank/DDBJ whole genome shotgun (WGS) entry which is preliminary data.</text>
</comment>